<accession>A0A815RVZ4</accession>
<name>A0A815RVZ4_9BILA</name>
<proteinExistence type="predicted"/>
<dbReference type="EMBL" id="CAJNOO010008283">
    <property type="protein sequence ID" value="CAF1480234.1"/>
    <property type="molecule type" value="Genomic_DNA"/>
</dbReference>
<dbReference type="AlphaFoldDB" id="A0A815RVZ4"/>
<sequence>MTDPWTILLSKSHQSKFFHNQANRTSIQSAPSDWSHV</sequence>
<protein>
    <submittedName>
        <fullName evidence="1">Uncharacterized protein</fullName>
    </submittedName>
</protein>
<organism evidence="1 2">
    <name type="scientific">Rotaria sordida</name>
    <dbReference type="NCBI Taxonomy" id="392033"/>
    <lineage>
        <taxon>Eukaryota</taxon>
        <taxon>Metazoa</taxon>
        <taxon>Spiralia</taxon>
        <taxon>Gnathifera</taxon>
        <taxon>Rotifera</taxon>
        <taxon>Eurotatoria</taxon>
        <taxon>Bdelloidea</taxon>
        <taxon>Philodinida</taxon>
        <taxon>Philodinidae</taxon>
        <taxon>Rotaria</taxon>
    </lineage>
</organism>
<dbReference type="Proteomes" id="UP000663882">
    <property type="component" value="Unassembled WGS sequence"/>
</dbReference>
<feature type="non-terminal residue" evidence="1">
    <location>
        <position position="1"/>
    </location>
</feature>
<gene>
    <name evidence="1" type="ORF">RFH988_LOCUS37951</name>
</gene>
<reference evidence="1" key="1">
    <citation type="submission" date="2021-02" db="EMBL/GenBank/DDBJ databases">
        <authorList>
            <person name="Nowell W R."/>
        </authorList>
    </citation>
    <scope>NUCLEOTIDE SEQUENCE</scope>
</reference>
<evidence type="ECO:0000313" key="1">
    <source>
        <dbReference type="EMBL" id="CAF1480234.1"/>
    </source>
</evidence>
<comment type="caution">
    <text evidence="1">The sequence shown here is derived from an EMBL/GenBank/DDBJ whole genome shotgun (WGS) entry which is preliminary data.</text>
</comment>
<evidence type="ECO:0000313" key="2">
    <source>
        <dbReference type="Proteomes" id="UP000663882"/>
    </source>
</evidence>